<feature type="region of interest" description="Disordered" evidence="1">
    <location>
        <begin position="308"/>
        <end position="339"/>
    </location>
</feature>
<feature type="compositionally biased region" description="Basic and acidic residues" evidence="1">
    <location>
        <begin position="308"/>
        <end position="322"/>
    </location>
</feature>
<name>A0A5N6LZU8_9ASTR</name>
<sequence>MEEIKTLRLKENILLVELKAIQEKIALYDESLRTTANSEQESERKKSESIPSQTTKGKEKSSPLIPIALEKSKNKVKEELQSSSSPESKRLCQEDFENEHLYTEDKASISLIIFCPGSSPEMVSLAFSAGLIKFIYPSPNLLEISLFSKGIKKAIKNFRKKIASAKDASIFIKCTSTLPDWYKGRSFPCYHHLEIGIAKARTVNPSKVMTKENSDPKNWVEIKTRIFIKILNNLQKIENDNFIKVNYYSNNCIITSHCGSPLSSFEKEHIAKIEDKIISNIGEVGRTTHQSLCSSLSTIIEDHNCKECGSHSDKASTDKESFFSEEDTRELDPTHGFID</sequence>
<feature type="region of interest" description="Disordered" evidence="1">
    <location>
        <begin position="34"/>
        <end position="65"/>
    </location>
</feature>
<proteinExistence type="predicted"/>
<dbReference type="AlphaFoldDB" id="A0A5N6LZU8"/>
<gene>
    <name evidence="2" type="ORF">E3N88_35039</name>
</gene>
<dbReference type="OrthoDB" id="1766003at2759"/>
<evidence type="ECO:0000256" key="1">
    <source>
        <dbReference type="SAM" id="MobiDB-lite"/>
    </source>
</evidence>
<keyword evidence="3" id="KW-1185">Reference proteome</keyword>
<feature type="compositionally biased region" description="Basic and acidic residues" evidence="1">
    <location>
        <begin position="330"/>
        <end position="339"/>
    </location>
</feature>
<dbReference type="EMBL" id="SZYD01000017">
    <property type="protein sequence ID" value="KAD3067159.1"/>
    <property type="molecule type" value="Genomic_DNA"/>
</dbReference>
<dbReference type="Proteomes" id="UP000326396">
    <property type="component" value="Linkage Group LG7"/>
</dbReference>
<protein>
    <submittedName>
        <fullName evidence="2">Uncharacterized protein</fullName>
    </submittedName>
</protein>
<comment type="caution">
    <text evidence="2">The sequence shown here is derived from an EMBL/GenBank/DDBJ whole genome shotgun (WGS) entry which is preliminary data.</text>
</comment>
<evidence type="ECO:0000313" key="3">
    <source>
        <dbReference type="Proteomes" id="UP000326396"/>
    </source>
</evidence>
<evidence type="ECO:0000313" key="2">
    <source>
        <dbReference type="EMBL" id="KAD3067159.1"/>
    </source>
</evidence>
<reference evidence="2 3" key="1">
    <citation type="submission" date="2019-05" db="EMBL/GenBank/DDBJ databases">
        <title>Mikania micrantha, genome provides insights into the molecular mechanism of rapid growth.</title>
        <authorList>
            <person name="Liu B."/>
        </authorList>
    </citation>
    <scope>NUCLEOTIDE SEQUENCE [LARGE SCALE GENOMIC DNA]</scope>
    <source>
        <strain evidence="2">NLD-2019</strain>
        <tissue evidence="2">Leaf</tissue>
    </source>
</reference>
<organism evidence="2 3">
    <name type="scientific">Mikania micrantha</name>
    <name type="common">bitter vine</name>
    <dbReference type="NCBI Taxonomy" id="192012"/>
    <lineage>
        <taxon>Eukaryota</taxon>
        <taxon>Viridiplantae</taxon>
        <taxon>Streptophyta</taxon>
        <taxon>Embryophyta</taxon>
        <taxon>Tracheophyta</taxon>
        <taxon>Spermatophyta</taxon>
        <taxon>Magnoliopsida</taxon>
        <taxon>eudicotyledons</taxon>
        <taxon>Gunneridae</taxon>
        <taxon>Pentapetalae</taxon>
        <taxon>asterids</taxon>
        <taxon>campanulids</taxon>
        <taxon>Asterales</taxon>
        <taxon>Asteraceae</taxon>
        <taxon>Asteroideae</taxon>
        <taxon>Heliantheae alliance</taxon>
        <taxon>Eupatorieae</taxon>
        <taxon>Mikania</taxon>
    </lineage>
</organism>
<accession>A0A5N6LZU8</accession>